<proteinExistence type="predicted"/>
<keyword evidence="1" id="KW-0472">Membrane</keyword>
<feature type="transmembrane region" description="Helical" evidence="1">
    <location>
        <begin position="30"/>
        <end position="51"/>
    </location>
</feature>
<name>A0ABV7EGL4_9SPHN</name>
<reference evidence="3" key="1">
    <citation type="journal article" date="2019" name="Int. J. Syst. Evol. Microbiol.">
        <title>The Global Catalogue of Microorganisms (GCM) 10K type strain sequencing project: providing services to taxonomists for standard genome sequencing and annotation.</title>
        <authorList>
            <consortium name="The Broad Institute Genomics Platform"/>
            <consortium name="The Broad Institute Genome Sequencing Center for Infectious Disease"/>
            <person name="Wu L."/>
            <person name="Ma J."/>
        </authorList>
    </citation>
    <scope>NUCLEOTIDE SEQUENCE [LARGE SCALE GENOMIC DNA]</scope>
    <source>
        <strain evidence="3">KCTC 52606</strain>
    </source>
</reference>
<gene>
    <name evidence="2" type="ORF">ACFODK_13180</name>
</gene>
<dbReference type="EMBL" id="JBHRSU010000036">
    <property type="protein sequence ID" value="MFC3101843.1"/>
    <property type="molecule type" value="Genomic_DNA"/>
</dbReference>
<organism evidence="2 3">
    <name type="scientific">Alteraurantiacibacter lauratis</name>
    <dbReference type="NCBI Taxonomy" id="2054627"/>
    <lineage>
        <taxon>Bacteria</taxon>
        <taxon>Pseudomonadati</taxon>
        <taxon>Pseudomonadota</taxon>
        <taxon>Alphaproteobacteria</taxon>
        <taxon>Sphingomonadales</taxon>
        <taxon>Erythrobacteraceae</taxon>
        <taxon>Alteraurantiacibacter</taxon>
    </lineage>
</organism>
<sequence length="54" mass="5953">MASTVLGNYPSIRSITDTAGSARRRARAHFWRAALAGLSLFWISLTALVAMRLF</sequence>
<evidence type="ECO:0000313" key="2">
    <source>
        <dbReference type="EMBL" id="MFC3101843.1"/>
    </source>
</evidence>
<protein>
    <recommendedName>
        <fullName evidence="4">DUF2474 domain-containing protein</fullName>
    </recommendedName>
</protein>
<keyword evidence="1" id="KW-1133">Transmembrane helix</keyword>
<keyword evidence="3" id="KW-1185">Reference proteome</keyword>
<evidence type="ECO:0000256" key="1">
    <source>
        <dbReference type="SAM" id="Phobius"/>
    </source>
</evidence>
<accession>A0ABV7EGL4</accession>
<evidence type="ECO:0000313" key="3">
    <source>
        <dbReference type="Proteomes" id="UP001595378"/>
    </source>
</evidence>
<comment type="caution">
    <text evidence="2">The sequence shown here is derived from an EMBL/GenBank/DDBJ whole genome shotgun (WGS) entry which is preliminary data.</text>
</comment>
<dbReference type="Proteomes" id="UP001595378">
    <property type="component" value="Unassembled WGS sequence"/>
</dbReference>
<evidence type="ECO:0008006" key="4">
    <source>
        <dbReference type="Google" id="ProtNLM"/>
    </source>
</evidence>
<dbReference type="RefSeq" id="WP_336920292.1">
    <property type="nucleotide sequence ID" value="NZ_JBANRN010000015.1"/>
</dbReference>
<keyword evidence="1" id="KW-0812">Transmembrane</keyword>